<comment type="caution">
    <text evidence="1">The sequence shown here is derived from an EMBL/GenBank/DDBJ whole genome shotgun (WGS) entry which is preliminary data.</text>
</comment>
<organism evidence="1 2">
    <name type="scientific">Staphylococcus epidermidis</name>
    <dbReference type="NCBI Taxonomy" id="1282"/>
    <lineage>
        <taxon>Bacteria</taxon>
        <taxon>Bacillati</taxon>
        <taxon>Bacillota</taxon>
        <taxon>Bacilli</taxon>
        <taxon>Bacillales</taxon>
        <taxon>Staphylococcaceae</taxon>
        <taxon>Staphylococcus</taxon>
    </lineage>
</organism>
<name>A0A4Y7VKD4_STAEP</name>
<sequence>MANLKDFNNKYYIIESIEVVQEFKGNYNGVINDNLTLNEYISGCNYDFINSYGLDAKPLYSVKRLTDNKEIATNLSIDELNEFIENL</sequence>
<protein>
    <submittedName>
        <fullName evidence="1">Uncharacterized protein</fullName>
    </submittedName>
</protein>
<dbReference type="AlphaFoldDB" id="A0A4Y7VKD4"/>
<gene>
    <name evidence="1" type="ORF">H3963_12375</name>
</gene>
<accession>A0A4Y7VKD4</accession>
<proteinExistence type="predicted"/>
<evidence type="ECO:0000313" key="2">
    <source>
        <dbReference type="Proteomes" id="UP000648077"/>
    </source>
</evidence>
<dbReference type="Proteomes" id="UP000648077">
    <property type="component" value="Unassembled WGS sequence"/>
</dbReference>
<dbReference type="EMBL" id="JACGQI010000031">
    <property type="protein sequence ID" value="MBF2231195.1"/>
    <property type="molecule type" value="Genomic_DNA"/>
</dbReference>
<reference evidence="1" key="1">
    <citation type="submission" date="2020-08" db="EMBL/GenBank/DDBJ databases">
        <title>Changes in the skin microbiome associated with squamous cell carcinoma in transplant recipients.</title>
        <authorList>
            <person name="Zaugg J."/>
            <person name="Krueger A."/>
            <person name="Lachner N."/>
        </authorList>
    </citation>
    <scope>NUCLEOTIDE SEQUENCE</scope>
    <source>
        <strain evidence="1">R5988</strain>
    </source>
</reference>
<evidence type="ECO:0000313" key="1">
    <source>
        <dbReference type="EMBL" id="MBF2231195.1"/>
    </source>
</evidence>
<dbReference type="RefSeq" id="WP_002504623.1">
    <property type="nucleotide sequence ID" value="NZ_CAXOOR010000013.1"/>
</dbReference>